<dbReference type="AlphaFoldDB" id="A8RRN0"/>
<evidence type="ECO:0000313" key="1">
    <source>
        <dbReference type="EMBL" id="EDP16708.1"/>
    </source>
</evidence>
<reference evidence="1 2" key="1">
    <citation type="submission" date="2007-08" db="EMBL/GenBank/DDBJ databases">
        <authorList>
            <person name="Fulton L."/>
            <person name="Clifton S."/>
            <person name="Fulton B."/>
            <person name="Xu J."/>
            <person name="Minx P."/>
            <person name="Pepin K.H."/>
            <person name="Johnson M."/>
            <person name="Thiruvilangam P."/>
            <person name="Bhonagiri V."/>
            <person name="Nash W.E."/>
            <person name="Mardis E.R."/>
            <person name="Wilson R.K."/>
        </authorList>
    </citation>
    <scope>NUCLEOTIDE SEQUENCE [LARGE SCALE GENOMIC DNA]</scope>
    <source>
        <strain evidence="2">ATCC BAA-613 / DSM 15670 / CCUG 46953 / JCM 12243 / WAL 16351</strain>
    </source>
</reference>
<name>A8RRN0_ENTBW</name>
<dbReference type="Proteomes" id="UP000005396">
    <property type="component" value="Unassembled WGS sequence"/>
</dbReference>
<protein>
    <submittedName>
        <fullName evidence="1">Uncharacterized protein</fullName>
    </submittedName>
</protein>
<dbReference type="EMBL" id="ABCC02000028">
    <property type="protein sequence ID" value="EDP16708.1"/>
    <property type="molecule type" value="Genomic_DNA"/>
</dbReference>
<accession>A8RRN0</accession>
<reference evidence="1 2" key="2">
    <citation type="submission" date="2007-09" db="EMBL/GenBank/DDBJ databases">
        <title>Draft genome sequence of Clostridium bolteae (ATCC BAA-613).</title>
        <authorList>
            <person name="Sudarsanam P."/>
            <person name="Ley R."/>
            <person name="Guruge J."/>
            <person name="Turnbaugh P.J."/>
            <person name="Mahowald M."/>
            <person name="Liep D."/>
            <person name="Gordon J."/>
        </authorList>
    </citation>
    <scope>NUCLEOTIDE SEQUENCE [LARGE SCALE GENOMIC DNA]</scope>
    <source>
        <strain evidence="2">ATCC BAA-613 / DSM 15670 / CCUG 46953 / JCM 12243 / WAL 16351</strain>
    </source>
</reference>
<sequence>MWLWCWCVGVGGWVDCWWSVVMAAVAGVEDNGFYFYISPAKTEEK</sequence>
<organism evidence="1 2">
    <name type="scientific">Enterocloster bolteae (strain ATCC BAA-613 / DSM 15670 / CCUG 46953 / JCM 12243 / WAL 16351)</name>
    <name type="common">Clostridium bolteae</name>
    <dbReference type="NCBI Taxonomy" id="411902"/>
    <lineage>
        <taxon>Bacteria</taxon>
        <taxon>Bacillati</taxon>
        <taxon>Bacillota</taxon>
        <taxon>Clostridia</taxon>
        <taxon>Lachnospirales</taxon>
        <taxon>Lachnospiraceae</taxon>
        <taxon>Enterocloster</taxon>
    </lineage>
</organism>
<comment type="caution">
    <text evidence="1">The sequence shown here is derived from an EMBL/GenBank/DDBJ whole genome shotgun (WGS) entry which is preliminary data.</text>
</comment>
<dbReference type="HOGENOM" id="CLU_3198009_0_0_9"/>
<evidence type="ECO:0000313" key="2">
    <source>
        <dbReference type="Proteomes" id="UP000005396"/>
    </source>
</evidence>
<proteinExistence type="predicted"/>
<dbReference type="PaxDb" id="411902-CLOBOL_03042"/>
<gene>
    <name evidence="1" type="ORF">CLOBOL_03042</name>
</gene>